<reference evidence="7" key="1">
    <citation type="journal article" date="2018" name="Nat. Microbiol.">
        <title>Leveraging single-cell genomics to expand the fungal tree of life.</title>
        <authorList>
            <person name="Ahrendt S.R."/>
            <person name="Quandt C.A."/>
            <person name="Ciobanu D."/>
            <person name="Clum A."/>
            <person name="Salamov A."/>
            <person name="Andreopoulos B."/>
            <person name="Cheng J.F."/>
            <person name="Woyke T."/>
            <person name="Pelin A."/>
            <person name="Henrissat B."/>
            <person name="Reynolds N.K."/>
            <person name="Benny G.L."/>
            <person name="Smith M.E."/>
            <person name="James T.Y."/>
            <person name="Grigoriev I.V."/>
        </authorList>
    </citation>
    <scope>NUCLEOTIDE SEQUENCE [LARGE SCALE GENOMIC DNA]</scope>
    <source>
        <strain evidence="7">RSA 468</strain>
    </source>
</reference>
<evidence type="ECO:0000256" key="4">
    <source>
        <dbReference type="ARBA" id="ARBA00023242"/>
    </source>
</evidence>
<dbReference type="PANTHER" id="PTHR31200">
    <property type="entry name" value="INO80 COMPLEX SUBUNIT C"/>
    <property type="match status" value="1"/>
</dbReference>
<sequence>KPFKNPNYKSTKKYKSFKQVLTMEKATTYPIDFPTYWSMEAPPSILPQPKYCDITGFEAPYTDPKTNLRYHNMEVYQHIQQLPRGTEQQYLELRNAHVVLK</sequence>
<keyword evidence="4" id="KW-0539">Nucleus</keyword>
<keyword evidence="3" id="KW-0804">Transcription</keyword>
<organism evidence="6 7">
    <name type="scientific">Dimargaris cristalligena</name>
    <dbReference type="NCBI Taxonomy" id="215637"/>
    <lineage>
        <taxon>Eukaryota</taxon>
        <taxon>Fungi</taxon>
        <taxon>Fungi incertae sedis</taxon>
        <taxon>Zoopagomycota</taxon>
        <taxon>Kickxellomycotina</taxon>
        <taxon>Dimargaritomycetes</taxon>
        <taxon>Dimargaritales</taxon>
        <taxon>Dimargaritaceae</taxon>
        <taxon>Dimargaris</taxon>
    </lineage>
</organism>
<dbReference type="InterPro" id="IPR029525">
    <property type="entry name" value="INO80C/Ies6"/>
</dbReference>
<name>A0A4Q0A080_9FUNG</name>
<dbReference type="GO" id="GO:0031011">
    <property type="term" value="C:Ino80 complex"/>
    <property type="evidence" value="ECO:0007669"/>
    <property type="project" value="InterPro"/>
</dbReference>
<dbReference type="PANTHER" id="PTHR31200:SF1">
    <property type="entry name" value="INO80 COMPLEX SUBUNIT C"/>
    <property type="match status" value="1"/>
</dbReference>
<evidence type="ECO:0000256" key="1">
    <source>
        <dbReference type="ARBA" id="ARBA00004123"/>
    </source>
</evidence>
<accession>A0A4Q0A080</accession>
<feature type="domain" description="Vps72/YL1 C-terminal" evidence="5">
    <location>
        <begin position="50"/>
        <end position="79"/>
    </location>
</feature>
<dbReference type="EMBL" id="ML002325">
    <property type="protein sequence ID" value="RKP38831.1"/>
    <property type="molecule type" value="Genomic_DNA"/>
</dbReference>
<evidence type="ECO:0000259" key="5">
    <source>
        <dbReference type="SMART" id="SM00993"/>
    </source>
</evidence>
<protein>
    <submittedName>
        <fullName evidence="6">INO80 complex subunit C</fullName>
    </submittedName>
</protein>
<dbReference type="STRING" id="215637.A0A4Q0A080"/>
<gene>
    <name evidence="6" type="ORF">BJ085DRAFT_506</name>
</gene>
<feature type="non-terminal residue" evidence="6">
    <location>
        <position position="101"/>
    </location>
</feature>
<comment type="subcellular location">
    <subcellularLocation>
        <location evidence="1">Nucleus</location>
    </subcellularLocation>
</comment>
<dbReference type="InterPro" id="IPR013272">
    <property type="entry name" value="Vps72/YL1_C"/>
</dbReference>
<evidence type="ECO:0000256" key="2">
    <source>
        <dbReference type="ARBA" id="ARBA00023015"/>
    </source>
</evidence>
<dbReference type="GO" id="GO:0006338">
    <property type="term" value="P:chromatin remodeling"/>
    <property type="evidence" value="ECO:0007669"/>
    <property type="project" value="InterPro"/>
</dbReference>
<evidence type="ECO:0000313" key="7">
    <source>
        <dbReference type="Proteomes" id="UP000268162"/>
    </source>
</evidence>
<dbReference type="SMART" id="SM00993">
    <property type="entry name" value="YL1_C"/>
    <property type="match status" value="1"/>
</dbReference>
<evidence type="ECO:0000313" key="6">
    <source>
        <dbReference type="EMBL" id="RKP38831.1"/>
    </source>
</evidence>
<feature type="non-terminal residue" evidence="6">
    <location>
        <position position="1"/>
    </location>
</feature>
<dbReference type="Proteomes" id="UP000268162">
    <property type="component" value="Unassembled WGS sequence"/>
</dbReference>
<proteinExistence type="predicted"/>
<keyword evidence="7" id="KW-1185">Reference proteome</keyword>
<evidence type="ECO:0000256" key="3">
    <source>
        <dbReference type="ARBA" id="ARBA00023163"/>
    </source>
</evidence>
<dbReference type="AlphaFoldDB" id="A0A4Q0A080"/>
<dbReference type="Pfam" id="PF08265">
    <property type="entry name" value="YL1_C"/>
    <property type="match status" value="1"/>
</dbReference>
<keyword evidence="2" id="KW-0805">Transcription regulation</keyword>